<feature type="chain" id="PRO_5034193253" evidence="1">
    <location>
        <begin position="20"/>
        <end position="93"/>
    </location>
</feature>
<reference evidence="2 3" key="1">
    <citation type="journal article" date="2020" name="Phytopathology">
        <title>A high-quality genome resource of Botrytis fragariae, a new and rapidly spreading fungal pathogen causing strawberry gray mold in the U.S.A.</title>
        <authorList>
            <person name="Wu Y."/>
            <person name="Saski C.A."/>
            <person name="Schnabel G."/>
            <person name="Xiao S."/>
            <person name="Hu M."/>
        </authorList>
    </citation>
    <scope>NUCLEOTIDE SEQUENCE [LARGE SCALE GENOMIC DNA]</scope>
    <source>
        <strain evidence="2 3">BVB16</strain>
    </source>
</reference>
<keyword evidence="3" id="KW-1185">Reference proteome</keyword>
<dbReference type="AlphaFoldDB" id="A0A8H6APC6"/>
<evidence type="ECO:0000313" key="3">
    <source>
        <dbReference type="Proteomes" id="UP000531561"/>
    </source>
</evidence>
<organism evidence="2 3">
    <name type="scientific">Botrytis fragariae</name>
    <dbReference type="NCBI Taxonomy" id="1964551"/>
    <lineage>
        <taxon>Eukaryota</taxon>
        <taxon>Fungi</taxon>
        <taxon>Dikarya</taxon>
        <taxon>Ascomycota</taxon>
        <taxon>Pezizomycotina</taxon>
        <taxon>Leotiomycetes</taxon>
        <taxon>Helotiales</taxon>
        <taxon>Sclerotiniaceae</taxon>
        <taxon>Botrytis</taxon>
    </lineage>
</organism>
<protein>
    <submittedName>
        <fullName evidence="2">Uncharacterized protein</fullName>
    </submittedName>
</protein>
<evidence type="ECO:0000313" key="2">
    <source>
        <dbReference type="EMBL" id="KAF5870910.1"/>
    </source>
</evidence>
<dbReference type="EMBL" id="JABFCT010000013">
    <property type="protein sequence ID" value="KAF5870910.1"/>
    <property type="molecule type" value="Genomic_DNA"/>
</dbReference>
<accession>A0A8H6APC6</accession>
<dbReference type="Proteomes" id="UP000531561">
    <property type="component" value="Unassembled WGS sequence"/>
</dbReference>
<feature type="signal peptide" evidence="1">
    <location>
        <begin position="1"/>
        <end position="19"/>
    </location>
</feature>
<gene>
    <name evidence="2" type="ORF">Bfra_009465</name>
</gene>
<name>A0A8H6APC6_9HELO</name>
<evidence type="ECO:0000256" key="1">
    <source>
        <dbReference type="SAM" id="SignalP"/>
    </source>
</evidence>
<dbReference type="RefSeq" id="XP_037189857.1">
    <property type="nucleotide sequence ID" value="XM_037339807.1"/>
</dbReference>
<keyword evidence="1" id="KW-0732">Signal</keyword>
<proteinExistence type="predicted"/>
<dbReference type="GeneID" id="59263499"/>
<comment type="caution">
    <text evidence="2">The sequence shown here is derived from an EMBL/GenBank/DDBJ whole genome shotgun (WGS) entry which is preliminary data.</text>
</comment>
<dbReference type="OrthoDB" id="3510746at2759"/>
<sequence>MKFIVVTIFLATITGMVIAAPLKRDEVAAASTEGALEEEKTIVIVRVKGEEVEEAASKKRDGADVASTEGAFEDLGRKRIVRVKGEEIEESAS</sequence>